<evidence type="ECO:0000313" key="8">
    <source>
        <dbReference type="EnsemblPlants" id="KQK22987"/>
    </source>
</evidence>
<reference evidence="8" key="3">
    <citation type="submission" date="2018-08" db="UniProtKB">
        <authorList>
            <consortium name="EnsemblPlants"/>
        </authorList>
    </citation>
    <scope>IDENTIFICATION</scope>
    <source>
        <strain evidence="8">cv. Bd21</strain>
    </source>
</reference>
<evidence type="ECO:0000256" key="4">
    <source>
        <dbReference type="ARBA" id="ARBA00022821"/>
    </source>
</evidence>
<dbReference type="InterPro" id="IPR018073">
    <property type="entry name" value="Prot_inh_cystat_CS"/>
</dbReference>
<protein>
    <recommendedName>
        <fullName evidence="6">Cystatin domain-containing protein</fullName>
    </recommendedName>
</protein>
<comment type="similarity">
    <text evidence="1">Belongs to the cystatin family. Phytocystatin subfamily.</text>
</comment>
<sequence>MKTSLLLLPVAAVLCAITAPIKSSPLPGGWAPIPDIDKPEIQELGQWAVAEHVKQAKDGLKFTKVVKGEVQVVAGFNYRLDIHAKNSDGVDGAYRTVVWELPTNGRRLISFTKAN</sequence>
<keyword evidence="3" id="KW-0789">Thiol protease inhibitor</keyword>
<dbReference type="CDD" id="cd00042">
    <property type="entry name" value="CY"/>
    <property type="match status" value="1"/>
</dbReference>
<accession>I1H8A5</accession>
<dbReference type="InterPro" id="IPR046350">
    <property type="entry name" value="Cystatin_sf"/>
</dbReference>
<reference evidence="7 8" key="1">
    <citation type="journal article" date="2010" name="Nature">
        <title>Genome sequencing and analysis of the model grass Brachypodium distachyon.</title>
        <authorList>
            <consortium name="International Brachypodium Initiative"/>
        </authorList>
    </citation>
    <scope>NUCLEOTIDE SEQUENCE [LARGE SCALE GENOMIC DNA]</scope>
    <source>
        <strain evidence="7 8">Bd21</strain>
    </source>
</reference>
<dbReference type="EnsemblPlants" id="KQK22987">
    <property type="protein sequence ID" value="KQK22987"/>
    <property type="gene ID" value="BRADI_1g70500v3"/>
</dbReference>
<evidence type="ECO:0000256" key="5">
    <source>
        <dbReference type="SAM" id="SignalP"/>
    </source>
</evidence>
<name>I1H8A5_BRADI</name>
<feature type="chain" id="PRO_5013982655" description="Cystatin domain-containing protein" evidence="5">
    <location>
        <begin position="24"/>
        <end position="115"/>
    </location>
</feature>
<gene>
    <name evidence="7" type="ORF">BRADI_1g70500v3</name>
</gene>
<organism evidence="7">
    <name type="scientific">Brachypodium distachyon</name>
    <name type="common">Purple false brome</name>
    <name type="synonym">Trachynia distachya</name>
    <dbReference type="NCBI Taxonomy" id="15368"/>
    <lineage>
        <taxon>Eukaryota</taxon>
        <taxon>Viridiplantae</taxon>
        <taxon>Streptophyta</taxon>
        <taxon>Embryophyta</taxon>
        <taxon>Tracheophyta</taxon>
        <taxon>Spermatophyta</taxon>
        <taxon>Magnoliopsida</taxon>
        <taxon>Liliopsida</taxon>
        <taxon>Poales</taxon>
        <taxon>Poaceae</taxon>
        <taxon>BOP clade</taxon>
        <taxon>Pooideae</taxon>
        <taxon>Stipodae</taxon>
        <taxon>Brachypodieae</taxon>
        <taxon>Brachypodium</taxon>
    </lineage>
</organism>
<dbReference type="InParanoid" id="I1H8A5"/>
<dbReference type="InterPro" id="IPR000010">
    <property type="entry name" value="Cystatin_dom"/>
</dbReference>
<dbReference type="HOGENOM" id="CLU_113093_2_1_1"/>
<dbReference type="Proteomes" id="UP000008810">
    <property type="component" value="Chromosome 1"/>
</dbReference>
<dbReference type="EMBL" id="CM000880">
    <property type="protein sequence ID" value="KQK22987.1"/>
    <property type="molecule type" value="Genomic_DNA"/>
</dbReference>
<dbReference type="OMA" id="VHESYDY"/>
<evidence type="ECO:0000256" key="2">
    <source>
        <dbReference type="ARBA" id="ARBA00022690"/>
    </source>
</evidence>
<feature type="domain" description="Cystatin" evidence="6">
    <location>
        <begin position="25"/>
        <end position="114"/>
    </location>
</feature>
<dbReference type="SMART" id="SM00043">
    <property type="entry name" value="CY"/>
    <property type="match status" value="1"/>
</dbReference>
<keyword evidence="5" id="KW-0732">Signal</keyword>
<dbReference type="PANTHER" id="PTHR47116">
    <property type="entry name" value="PHLOEM FILAMENT PROTEIN"/>
    <property type="match status" value="1"/>
</dbReference>
<evidence type="ECO:0000256" key="1">
    <source>
        <dbReference type="ARBA" id="ARBA00007233"/>
    </source>
</evidence>
<dbReference type="Pfam" id="PF16845">
    <property type="entry name" value="SQAPI"/>
    <property type="match status" value="1"/>
</dbReference>
<dbReference type="Gene3D" id="3.10.450.10">
    <property type="match status" value="1"/>
</dbReference>
<dbReference type="SUPFAM" id="SSF54403">
    <property type="entry name" value="Cystatin/monellin"/>
    <property type="match status" value="1"/>
</dbReference>
<evidence type="ECO:0000256" key="3">
    <source>
        <dbReference type="ARBA" id="ARBA00022704"/>
    </source>
</evidence>
<keyword evidence="4" id="KW-0611">Plant defense</keyword>
<dbReference type="GO" id="GO:0004869">
    <property type="term" value="F:cysteine-type endopeptidase inhibitor activity"/>
    <property type="evidence" value="ECO:0007669"/>
    <property type="project" value="UniProtKB-KW"/>
</dbReference>
<dbReference type="Gramene" id="KQK22987">
    <property type="protein sequence ID" value="KQK22987"/>
    <property type="gene ID" value="BRADI_1g70500v3"/>
</dbReference>
<keyword evidence="2" id="KW-0646">Protease inhibitor</keyword>
<evidence type="ECO:0000259" key="6">
    <source>
        <dbReference type="SMART" id="SM00043"/>
    </source>
</evidence>
<dbReference type="OrthoDB" id="752087at2759"/>
<dbReference type="STRING" id="15368.I1H8A5"/>
<reference evidence="7" key="2">
    <citation type="submission" date="2017-06" db="EMBL/GenBank/DDBJ databases">
        <title>WGS assembly of Brachypodium distachyon.</title>
        <authorList>
            <consortium name="The International Brachypodium Initiative"/>
            <person name="Lucas S."/>
            <person name="Harmon-Smith M."/>
            <person name="Lail K."/>
            <person name="Tice H."/>
            <person name="Grimwood J."/>
            <person name="Bruce D."/>
            <person name="Barry K."/>
            <person name="Shu S."/>
            <person name="Lindquist E."/>
            <person name="Wang M."/>
            <person name="Pitluck S."/>
            <person name="Vogel J.P."/>
            <person name="Garvin D.F."/>
            <person name="Mockler T.C."/>
            <person name="Schmutz J."/>
            <person name="Rokhsar D."/>
            <person name="Bevan M.W."/>
        </authorList>
    </citation>
    <scope>NUCLEOTIDE SEQUENCE</scope>
    <source>
        <strain evidence="7">Bd21</strain>
    </source>
</reference>
<keyword evidence="9" id="KW-1185">Reference proteome</keyword>
<evidence type="ECO:0000313" key="9">
    <source>
        <dbReference type="Proteomes" id="UP000008810"/>
    </source>
</evidence>
<evidence type="ECO:0000313" key="7">
    <source>
        <dbReference type="EMBL" id="KQK22987.1"/>
    </source>
</evidence>
<dbReference type="InterPro" id="IPR027214">
    <property type="entry name" value="Cystatin"/>
</dbReference>
<dbReference type="eggNOG" id="ENOG502SWVZ">
    <property type="taxonomic scope" value="Eukaryota"/>
</dbReference>
<dbReference type="AlphaFoldDB" id="I1H8A5"/>
<dbReference type="PROSITE" id="PS00287">
    <property type="entry name" value="CYSTATIN"/>
    <property type="match status" value="1"/>
</dbReference>
<proteinExistence type="inferred from homology"/>
<dbReference type="GO" id="GO:0006952">
    <property type="term" value="P:defense response"/>
    <property type="evidence" value="ECO:0007669"/>
    <property type="project" value="UniProtKB-KW"/>
</dbReference>
<feature type="signal peptide" evidence="5">
    <location>
        <begin position="1"/>
        <end position="23"/>
    </location>
</feature>